<keyword evidence="1" id="KW-1133">Transmembrane helix</keyword>
<dbReference type="RefSeq" id="XP_033577447.1">
    <property type="nucleotide sequence ID" value="XM_033719994.1"/>
</dbReference>
<keyword evidence="3" id="KW-1185">Reference proteome</keyword>
<reference evidence="4" key="3">
    <citation type="submission" date="2025-04" db="UniProtKB">
        <authorList>
            <consortium name="RefSeq"/>
        </authorList>
    </citation>
    <scope>IDENTIFICATION</scope>
    <source>
        <strain evidence="4">CBS 304.34</strain>
    </source>
</reference>
<dbReference type="AlphaFoldDB" id="A0A6A6YPK7"/>
<reference evidence="4" key="2">
    <citation type="submission" date="2020-04" db="EMBL/GenBank/DDBJ databases">
        <authorList>
            <consortium name="NCBI Genome Project"/>
        </authorList>
    </citation>
    <scope>NUCLEOTIDE SEQUENCE</scope>
    <source>
        <strain evidence="4">CBS 304.34</strain>
    </source>
</reference>
<accession>A0A6A6YPK7</accession>
<reference evidence="2 4" key="1">
    <citation type="journal article" date="2020" name="Stud. Mycol.">
        <title>101 Dothideomycetes genomes: a test case for predicting lifestyles and emergence of pathogens.</title>
        <authorList>
            <person name="Haridas S."/>
            <person name="Albert R."/>
            <person name="Binder M."/>
            <person name="Bloem J."/>
            <person name="Labutti K."/>
            <person name="Salamov A."/>
            <person name="Andreopoulos B."/>
            <person name="Baker S."/>
            <person name="Barry K."/>
            <person name="Bills G."/>
            <person name="Bluhm B."/>
            <person name="Cannon C."/>
            <person name="Castanera R."/>
            <person name="Culley D."/>
            <person name="Daum C."/>
            <person name="Ezra D."/>
            <person name="Gonzalez J."/>
            <person name="Henrissat B."/>
            <person name="Kuo A."/>
            <person name="Liang C."/>
            <person name="Lipzen A."/>
            <person name="Lutzoni F."/>
            <person name="Magnuson J."/>
            <person name="Mondo S."/>
            <person name="Nolan M."/>
            <person name="Ohm R."/>
            <person name="Pangilinan J."/>
            <person name="Park H.-J."/>
            <person name="Ramirez L."/>
            <person name="Alfaro M."/>
            <person name="Sun H."/>
            <person name="Tritt A."/>
            <person name="Yoshinaga Y."/>
            <person name="Zwiers L.-H."/>
            <person name="Turgeon B."/>
            <person name="Goodwin S."/>
            <person name="Spatafora J."/>
            <person name="Crous P."/>
            <person name="Grigoriev I."/>
        </authorList>
    </citation>
    <scope>NUCLEOTIDE SEQUENCE</scope>
    <source>
        <strain evidence="2 4">CBS 304.34</strain>
    </source>
</reference>
<protein>
    <submittedName>
        <fullName evidence="2 4">Uncharacterized protein</fullName>
    </submittedName>
</protein>
<feature type="transmembrane region" description="Helical" evidence="1">
    <location>
        <begin position="55"/>
        <end position="76"/>
    </location>
</feature>
<keyword evidence="1" id="KW-0472">Membrane</keyword>
<dbReference type="GeneID" id="54460887"/>
<name>A0A6A6YPK7_9PEZI</name>
<dbReference type="Proteomes" id="UP000504636">
    <property type="component" value="Unplaced"/>
</dbReference>
<proteinExistence type="predicted"/>
<organism evidence="2">
    <name type="scientific">Mytilinidion resinicola</name>
    <dbReference type="NCBI Taxonomy" id="574789"/>
    <lineage>
        <taxon>Eukaryota</taxon>
        <taxon>Fungi</taxon>
        <taxon>Dikarya</taxon>
        <taxon>Ascomycota</taxon>
        <taxon>Pezizomycotina</taxon>
        <taxon>Dothideomycetes</taxon>
        <taxon>Pleosporomycetidae</taxon>
        <taxon>Mytilinidiales</taxon>
        <taxon>Mytilinidiaceae</taxon>
        <taxon>Mytilinidion</taxon>
    </lineage>
</organism>
<evidence type="ECO:0000256" key="1">
    <source>
        <dbReference type="SAM" id="Phobius"/>
    </source>
</evidence>
<evidence type="ECO:0000313" key="3">
    <source>
        <dbReference type="Proteomes" id="UP000504636"/>
    </source>
</evidence>
<dbReference type="EMBL" id="MU003700">
    <property type="protein sequence ID" value="KAF2810483.1"/>
    <property type="molecule type" value="Genomic_DNA"/>
</dbReference>
<sequence length="78" mass="8523">MSRRPVLVGLASGKSPKGRVVVQLRSHPHLVLRQGFTSPGSDPWLPRGARRLRRGFVKVVGSSILFVHVKGLVFLISA</sequence>
<evidence type="ECO:0000313" key="2">
    <source>
        <dbReference type="EMBL" id="KAF2810483.1"/>
    </source>
</evidence>
<gene>
    <name evidence="2 4" type="ORF">BDZ99DRAFT_463062</name>
</gene>
<evidence type="ECO:0000313" key="4">
    <source>
        <dbReference type="RefSeq" id="XP_033577447.1"/>
    </source>
</evidence>
<keyword evidence="1" id="KW-0812">Transmembrane</keyword>